<protein>
    <submittedName>
        <fullName evidence="2">Uncharacterized protein</fullName>
    </submittedName>
</protein>
<evidence type="ECO:0000256" key="1">
    <source>
        <dbReference type="SAM" id="MobiDB-lite"/>
    </source>
</evidence>
<accession>N1QAD5</accession>
<dbReference type="KEGG" id="pfj:MYCFIDRAFT_170362"/>
<sequence>MCSAGGPSIFQISIAQAVLEGRIDEPYNRPNDPPNDGSVRLPVLQNTPGYSRMGWSRYTIDDRGQEISPAPEIRNCAGQVNSVVATPQSIIKTKKVAEIIITC</sequence>
<dbReference type="HOGENOM" id="CLU_2264879_0_0_1"/>
<dbReference type="RefSeq" id="XP_007921681.1">
    <property type="nucleotide sequence ID" value="XM_007923490.1"/>
</dbReference>
<dbReference type="AlphaFoldDB" id="N1QAD5"/>
<organism evidence="2 3">
    <name type="scientific">Pseudocercospora fijiensis (strain CIRAD86)</name>
    <name type="common">Black leaf streak disease fungus</name>
    <name type="synonym">Mycosphaerella fijiensis</name>
    <dbReference type="NCBI Taxonomy" id="383855"/>
    <lineage>
        <taxon>Eukaryota</taxon>
        <taxon>Fungi</taxon>
        <taxon>Dikarya</taxon>
        <taxon>Ascomycota</taxon>
        <taxon>Pezizomycotina</taxon>
        <taxon>Dothideomycetes</taxon>
        <taxon>Dothideomycetidae</taxon>
        <taxon>Mycosphaerellales</taxon>
        <taxon>Mycosphaerellaceae</taxon>
        <taxon>Pseudocercospora</taxon>
    </lineage>
</organism>
<reference evidence="2 3" key="1">
    <citation type="journal article" date="2012" name="PLoS Pathog.">
        <title>Diverse lifestyles and strategies of plant pathogenesis encoded in the genomes of eighteen Dothideomycetes fungi.</title>
        <authorList>
            <person name="Ohm R.A."/>
            <person name="Feau N."/>
            <person name="Henrissat B."/>
            <person name="Schoch C.L."/>
            <person name="Horwitz B.A."/>
            <person name="Barry K.W."/>
            <person name="Condon B.J."/>
            <person name="Copeland A.C."/>
            <person name="Dhillon B."/>
            <person name="Glaser F."/>
            <person name="Hesse C.N."/>
            <person name="Kosti I."/>
            <person name="LaButti K."/>
            <person name="Lindquist E.A."/>
            <person name="Lucas S."/>
            <person name="Salamov A.A."/>
            <person name="Bradshaw R.E."/>
            <person name="Ciuffetti L."/>
            <person name="Hamelin R.C."/>
            <person name="Kema G.H.J."/>
            <person name="Lawrence C."/>
            <person name="Scott J.A."/>
            <person name="Spatafora J.W."/>
            <person name="Turgeon B.G."/>
            <person name="de Wit P.J.G.M."/>
            <person name="Zhong S."/>
            <person name="Goodwin S.B."/>
            <person name="Grigoriev I.V."/>
        </authorList>
    </citation>
    <scope>NUCLEOTIDE SEQUENCE [LARGE SCALE GENOMIC DNA]</scope>
    <source>
        <strain evidence="2 3">CIRAD86</strain>
    </source>
</reference>
<evidence type="ECO:0000313" key="3">
    <source>
        <dbReference type="Proteomes" id="UP000016932"/>
    </source>
</evidence>
<dbReference type="Proteomes" id="UP000016932">
    <property type="component" value="Unassembled WGS sequence"/>
</dbReference>
<gene>
    <name evidence="2" type="ORF">MYCFIDRAFT_170362</name>
</gene>
<keyword evidence="3" id="KW-1185">Reference proteome</keyword>
<name>N1QAD5_PSEFD</name>
<dbReference type="GeneID" id="19332482"/>
<feature type="region of interest" description="Disordered" evidence="1">
    <location>
        <begin position="24"/>
        <end position="45"/>
    </location>
</feature>
<dbReference type="VEuPathDB" id="FungiDB:MYCFIDRAFT_170362"/>
<evidence type="ECO:0000313" key="2">
    <source>
        <dbReference type="EMBL" id="EME88786.1"/>
    </source>
</evidence>
<proteinExistence type="predicted"/>
<dbReference type="EMBL" id="KB446555">
    <property type="protein sequence ID" value="EME88786.1"/>
    <property type="molecule type" value="Genomic_DNA"/>
</dbReference>